<feature type="compositionally biased region" description="Low complexity" evidence="1">
    <location>
        <begin position="509"/>
        <end position="520"/>
    </location>
</feature>
<keyword evidence="2" id="KW-0812">Transmembrane</keyword>
<dbReference type="OrthoDB" id="6416873at2759"/>
<dbReference type="PANTHER" id="PTHR47327:SF9">
    <property type="entry name" value="NO MECHANORECEPTOR POTENTIAL A, ISOFORM A"/>
    <property type="match status" value="1"/>
</dbReference>
<name>A0A8X6QSK5_NEPPI</name>
<dbReference type="InterPro" id="IPR001507">
    <property type="entry name" value="ZP_dom"/>
</dbReference>
<keyword evidence="2" id="KW-1133">Transmembrane helix</keyword>
<accession>A0A8X6QSK5</accession>
<feature type="region of interest" description="Disordered" evidence="1">
    <location>
        <begin position="371"/>
        <end position="424"/>
    </location>
</feature>
<organism evidence="4 5">
    <name type="scientific">Nephila pilipes</name>
    <name type="common">Giant wood spider</name>
    <name type="synonym">Nephila maculata</name>
    <dbReference type="NCBI Taxonomy" id="299642"/>
    <lineage>
        <taxon>Eukaryota</taxon>
        <taxon>Metazoa</taxon>
        <taxon>Ecdysozoa</taxon>
        <taxon>Arthropoda</taxon>
        <taxon>Chelicerata</taxon>
        <taxon>Arachnida</taxon>
        <taxon>Araneae</taxon>
        <taxon>Araneomorphae</taxon>
        <taxon>Entelegynae</taxon>
        <taxon>Araneoidea</taxon>
        <taxon>Nephilidae</taxon>
        <taxon>Nephila</taxon>
    </lineage>
</organism>
<dbReference type="InterPro" id="IPR052774">
    <property type="entry name" value="Celegans_DevNeuronal_Protein"/>
</dbReference>
<keyword evidence="5" id="KW-1185">Reference proteome</keyword>
<keyword evidence="2" id="KW-0472">Membrane</keyword>
<feature type="compositionally biased region" description="Low complexity" evidence="1">
    <location>
        <begin position="219"/>
        <end position="233"/>
    </location>
</feature>
<evidence type="ECO:0000256" key="1">
    <source>
        <dbReference type="SAM" id="MobiDB-lite"/>
    </source>
</evidence>
<dbReference type="Proteomes" id="UP000887013">
    <property type="component" value="Unassembled WGS sequence"/>
</dbReference>
<dbReference type="AlphaFoldDB" id="A0A8X6QSK5"/>
<feature type="region of interest" description="Disordered" evidence="1">
    <location>
        <begin position="209"/>
        <end position="261"/>
    </location>
</feature>
<feature type="region of interest" description="Disordered" evidence="1">
    <location>
        <begin position="456"/>
        <end position="522"/>
    </location>
</feature>
<protein>
    <recommendedName>
        <fullName evidence="3">ZP domain-containing protein</fullName>
    </recommendedName>
</protein>
<comment type="caution">
    <text evidence="4">The sequence shown here is derived from an EMBL/GenBank/DDBJ whole genome shotgun (WGS) entry which is preliminary data.</text>
</comment>
<evidence type="ECO:0000313" key="4">
    <source>
        <dbReference type="EMBL" id="GFU29828.1"/>
    </source>
</evidence>
<feature type="compositionally biased region" description="Polar residues" evidence="1">
    <location>
        <begin position="402"/>
        <end position="424"/>
    </location>
</feature>
<sequence length="761" mass="84438">MIAFQIAYSKYRVKKGSGRYANEVVIQQHPVIVTNSDKTIKVVCSFENLDRTVTLGALFPGASPGLDVTTRFQLPVTAIVTNTAPPPNLVMRVLDRTGRDAGVVGLGDELMLRIELREPASNLAIFARNLYARSKNGESLFLIDSTGCPTDPSIFPGLNLDARDRKSLFANFKAFRFPSTGLVNFEVQIRFCQDQCKPVRCSNNMESFGRKKRDIHGGTTAHSPSTPSSITHHNSTKDNFSTASTQRHAHSNSHESNMKLSPFTPHRFTPPLRNGTAWASNVTQVFGTFRVISSTESTVIKKGASDAIKAKNNWRNVHADNYLHRGLMNRSASASDTPINPGQRNLMDERKLVADHANRWRYHTADGVQDDFSALPNRERPSSMLRQQSKEYPQSSRPPNPFMASTTSPKVVNKSSRNYYSSPKHISQFTTRHIEQNDTYQGRGYGYVPTRREFVPHTASTPGRWPSKPMPSNGNPHRRPTPNRYYAYNTHVPPNGTTSSGDGRKSNASPYSDSSIPPSSLTTPELVISTMVPVPDELPLSLAIMVGEDTGVDVSSWKSKMKNVNSLGKGVDGTPLAATQNAHFKPGGPHSLSKSAYQKTQKFSPEPLTVRKFELNKRRTSLNEPAECTFPSTHQLTLKFNIVHLELLQVQRSRLQNNSLQESQADIESVGMVCTTVTTIAATTVTLSIAHVLGLIGAYCCYKWHRKSKRKKILQKSLKLPRPQPPPTAMRRPSGGRQEELFYAKPDVSFRNVYGSYGSSP</sequence>
<evidence type="ECO:0000313" key="5">
    <source>
        <dbReference type="Proteomes" id="UP000887013"/>
    </source>
</evidence>
<dbReference type="PROSITE" id="PS51034">
    <property type="entry name" value="ZP_2"/>
    <property type="match status" value="1"/>
</dbReference>
<proteinExistence type="predicted"/>
<dbReference type="SMART" id="SM00241">
    <property type="entry name" value="ZP"/>
    <property type="match status" value="1"/>
</dbReference>
<dbReference type="GO" id="GO:0009653">
    <property type="term" value="P:anatomical structure morphogenesis"/>
    <property type="evidence" value="ECO:0007669"/>
    <property type="project" value="TreeGrafter"/>
</dbReference>
<feature type="domain" description="ZP" evidence="3">
    <location>
        <begin position="1"/>
        <end position="208"/>
    </location>
</feature>
<feature type="compositionally biased region" description="Polar residues" evidence="1">
    <location>
        <begin position="237"/>
        <end position="246"/>
    </location>
</feature>
<gene>
    <name evidence="4" type="primary">AVEN_59990_1</name>
    <name evidence="4" type="ORF">NPIL_395252</name>
</gene>
<evidence type="ECO:0000259" key="3">
    <source>
        <dbReference type="PROSITE" id="PS51034"/>
    </source>
</evidence>
<evidence type="ECO:0000256" key="2">
    <source>
        <dbReference type="SAM" id="Phobius"/>
    </source>
</evidence>
<dbReference type="EMBL" id="BMAW01129301">
    <property type="protein sequence ID" value="GFU29828.1"/>
    <property type="molecule type" value="Genomic_DNA"/>
</dbReference>
<reference evidence="4" key="1">
    <citation type="submission" date="2020-08" db="EMBL/GenBank/DDBJ databases">
        <title>Multicomponent nature underlies the extraordinary mechanical properties of spider dragline silk.</title>
        <authorList>
            <person name="Kono N."/>
            <person name="Nakamura H."/>
            <person name="Mori M."/>
            <person name="Yoshida Y."/>
            <person name="Ohtoshi R."/>
            <person name="Malay A.D."/>
            <person name="Moran D.A.P."/>
            <person name="Tomita M."/>
            <person name="Numata K."/>
            <person name="Arakawa K."/>
        </authorList>
    </citation>
    <scope>NUCLEOTIDE SEQUENCE</scope>
</reference>
<dbReference type="PANTHER" id="PTHR47327">
    <property type="entry name" value="FI18240P1-RELATED"/>
    <property type="match status" value="1"/>
</dbReference>
<feature type="region of interest" description="Disordered" evidence="1">
    <location>
        <begin position="715"/>
        <end position="739"/>
    </location>
</feature>
<feature type="compositionally biased region" description="Polar residues" evidence="1">
    <location>
        <begin position="384"/>
        <end position="395"/>
    </location>
</feature>
<feature type="transmembrane region" description="Helical" evidence="2">
    <location>
        <begin position="680"/>
        <end position="702"/>
    </location>
</feature>